<dbReference type="SMART" id="SM00345">
    <property type="entry name" value="HTH_GNTR"/>
    <property type="match status" value="1"/>
</dbReference>
<dbReference type="GO" id="GO:0003677">
    <property type="term" value="F:DNA binding"/>
    <property type="evidence" value="ECO:0007669"/>
    <property type="project" value="UniProtKB-KW"/>
</dbReference>
<keyword evidence="7" id="KW-0032">Aminotransferase</keyword>
<dbReference type="InterPro" id="IPR000524">
    <property type="entry name" value="Tscrpt_reg_HTH_GntR"/>
</dbReference>
<dbReference type="Gene3D" id="1.10.10.10">
    <property type="entry name" value="Winged helix-like DNA-binding domain superfamily/Winged helix DNA-binding domain"/>
    <property type="match status" value="1"/>
</dbReference>
<keyword evidence="2" id="KW-0663">Pyridoxal phosphate</keyword>
<evidence type="ECO:0000256" key="2">
    <source>
        <dbReference type="ARBA" id="ARBA00022898"/>
    </source>
</evidence>
<dbReference type="RefSeq" id="WP_144727428.1">
    <property type="nucleotide sequence ID" value="NZ_CAWOWR010000107.1"/>
</dbReference>
<dbReference type="InterPro" id="IPR004839">
    <property type="entry name" value="Aminotransferase_I/II_large"/>
</dbReference>
<keyword evidence="7" id="KW-0808">Transferase</keyword>
<reference evidence="7 8" key="1">
    <citation type="submission" date="2019-07" db="EMBL/GenBank/DDBJ databases">
        <title>Diversity of Bacteria from Kongsfjorden, Arctic.</title>
        <authorList>
            <person name="Yu Y."/>
        </authorList>
    </citation>
    <scope>NUCLEOTIDE SEQUENCE [LARGE SCALE GENOMIC DNA]</scope>
    <source>
        <strain evidence="7 8">SM1923</strain>
    </source>
</reference>
<keyword evidence="3" id="KW-0805">Transcription regulation</keyword>
<protein>
    <submittedName>
        <fullName evidence="7">PLP-dependent aminotransferase family protein</fullName>
    </submittedName>
</protein>
<dbReference type="Gene3D" id="3.90.1150.10">
    <property type="entry name" value="Aspartate Aminotransferase, domain 1"/>
    <property type="match status" value="1"/>
</dbReference>
<keyword evidence="4" id="KW-0238">DNA-binding</keyword>
<proteinExistence type="inferred from homology"/>
<gene>
    <name evidence="7" type="ORF">FQP86_08275</name>
</gene>
<dbReference type="InterPro" id="IPR015422">
    <property type="entry name" value="PyrdxlP-dep_Trfase_small"/>
</dbReference>
<evidence type="ECO:0000256" key="5">
    <source>
        <dbReference type="ARBA" id="ARBA00023163"/>
    </source>
</evidence>
<evidence type="ECO:0000259" key="6">
    <source>
        <dbReference type="PROSITE" id="PS50949"/>
    </source>
</evidence>
<dbReference type="PROSITE" id="PS50949">
    <property type="entry name" value="HTH_GNTR"/>
    <property type="match status" value="1"/>
</dbReference>
<dbReference type="Proteomes" id="UP000319941">
    <property type="component" value="Unassembled WGS sequence"/>
</dbReference>
<organism evidence="7 8">
    <name type="scientific">Cobetia crustatorum</name>
    <dbReference type="NCBI Taxonomy" id="553385"/>
    <lineage>
        <taxon>Bacteria</taxon>
        <taxon>Pseudomonadati</taxon>
        <taxon>Pseudomonadota</taxon>
        <taxon>Gammaproteobacteria</taxon>
        <taxon>Oceanospirillales</taxon>
        <taxon>Halomonadaceae</taxon>
        <taxon>Cobetia</taxon>
    </lineage>
</organism>
<dbReference type="STRING" id="553385.GCA_000591415_03424"/>
<dbReference type="Pfam" id="PF00392">
    <property type="entry name" value="GntR"/>
    <property type="match status" value="1"/>
</dbReference>
<dbReference type="InterPro" id="IPR036390">
    <property type="entry name" value="WH_DNA-bd_sf"/>
</dbReference>
<dbReference type="InterPro" id="IPR051446">
    <property type="entry name" value="HTH_trans_reg/aminotransferase"/>
</dbReference>
<dbReference type="PANTHER" id="PTHR46577">
    <property type="entry name" value="HTH-TYPE TRANSCRIPTIONAL REGULATORY PROTEIN GABR"/>
    <property type="match status" value="1"/>
</dbReference>
<dbReference type="Pfam" id="PF00155">
    <property type="entry name" value="Aminotran_1_2"/>
    <property type="match status" value="1"/>
</dbReference>
<evidence type="ECO:0000313" key="8">
    <source>
        <dbReference type="Proteomes" id="UP000319941"/>
    </source>
</evidence>
<dbReference type="InterPro" id="IPR015424">
    <property type="entry name" value="PyrdxlP-dep_Trfase"/>
</dbReference>
<evidence type="ECO:0000256" key="1">
    <source>
        <dbReference type="ARBA" id="ARBA00005384"/>
    </source>
</evidence>
<dbReference type="Gene3D" id="3.40.640.10">
    <property type="entry name" value="Type I PLP-dependent aspartate aminotransferase-like (Major domain)"/>
    <property type="match status" value="1"/>
</dbReference>
<evidence type="ECO:0000256" key="3">
    <source>
        <dbReference type="ARBA" id="ARBA00023015"/>
    </source>
</evidence>
<dbReference type="GO" id="GO:0003700">
    <property type="term" value="F:DNA-binding transcription factor activity"/>
    <property type="evidence" value="ECO:0007669"/>
    <property type="project" value="InterPro"/>
</dbReference>
<dbReference type="GO" id="GO:0030170">
    <property type="term" value="F:pyridoxal phosphate binding"/>
    <property type="evidence" value="ECO:0007669"/>
    <property type="project" value="InterPro"/>
</dbReference>
<dbReference type="InterPro" id="IPR036388">
    <property type="entry name" value="WH-like_DNA-bd_sf"/>
</dbReference>
<comment type="caution">
    <text evidence="7">The sequence shown here is derived from an EMBL/GenBank/DDBJ whole genome shotgun (WGS) entry which is preliminary data.</text>
</comment>
<dbReference type="InterPro" id="IPR015421">
    <property type="entry name" value="PyrdxlP-dep_Trfase_major"/>
</dbReference>
<dbReference type="EMBL" id="VNFH01000005">
    <property type="protein sequence ID" value="TVU70610.1"/>
    <property type="molecule type" value="Genomic_DNA"/>
</dbReference>
<keyword evidence="5" id="KW-0804">Transcription</keyword>
<dbReference type="SUPFAM" id="SSF53383">
    <property type="entry name" value="PLP-dependent transferases"/>
    <property type="match status" value="1"/>
</dbReference>
<dbReference type="PANTHER" id="PTHR46577:SF1">
    <property type="entry name" value="HTH-TYPE TRANSCRIPTIONAL REGULATORY PROTEIN GABR"/>
    <property type="match status" value="1"/>
</dbReference>
<dbReference type="CDD" id="cd00609">
    <property type="entry name" value="AAT_like"/>
    <property type="match status" value="1"/>
</dbReference>
<dbReference type="SUPFAM" id="SSF46785">
    <property type="entry name" value="Winged helix' DNA-binding domain"/>
    <property type="match status" value="1"/>
</dbReference>
<dbReference type="AlphaFoldDB" id="A0A558HN95"/>
<feature type="domain" description="HTH gntR-type" evidence="6">
    <location>
        <begin position="1"/>
        <end position="69"/>
    </location>
</feature>
<accession>A0A558HN95</accession>
<evidence type="ECO:0000313" key="7">
    <source>
        <dbReference type="EMBL" id="TVU70610.1"/>
    </source>
</evidence>
<dbReference type="GO" id="GO:0008483">
    <property type="term" value="F:transaminase activity"/>
    <property type="evidence" value="ECO:0007669"/>
    <property type="project" value="UniProtKB-KW"/>
</dbReference>
<keyword evidence="8" id="KW-1185">Reference proteome</keyword>
<name>A0A558HN95_9GAMM</name>
<evidence type="ECO:0000256" key="4">
    <source>
        <dbReference type="ARBA" id="ARBA00023125"/>
    </source>
</evidence>
<dbReference type="CDD" id="cd07377">
    <property type="entry name" value="WHTH_GntR"/>
    <property type="match status" value="1"/>
</dbReference>
<dbReference type="OrthoDB" id="9804020at2"/>
<comment type="similarity">
    <text evidence="1">In the C-terminal section; belongs to the class-I pyridoxal-phosphate-dependent aminotransferase family.</text>
</comment>
<sequence length="459" mass="50785">MARYRQLAEKCIHDIQAGKLTSGDRMLSLRQFAHQHGISVSTAVSCYAELESQGWLMARPQAGFFIADQSHVVPIPTWQPFQSRVTTPTTLRHRTDIVCGPLGTAHLALDKVTRQALDRSLRRAMQRASHTLTQYPAPQGEPALLSTLATHFTQAGFPLRGEELVITHGCMDAVKTALQVCTQPGDTVAVSSPCYNGLLDLLSQLSLKIIEIPSCAEGIDLDQFEQHLARGQLQAGLFCTTHMNPQGITLSPTQKQRLASLANHYRVPVIEDDVYLELTHHQPLPLPTAYHDEGGFVLWCGSVSKTLSPSYRLGWCRPGRFFQSYLKRALGVPTLVQCAVADFIESGAYASHLKRTRHLIRQHKAGYLRYLSQHLPSGSRVTQPDGGLVLWIEVLGLDASAVGKAAEQAQLDIRIGPWFTESTRYLNCLRLNIGLALDEQVEQELARLMMLIEAHCSSA</sequence>